<gene>
    <name evidence="7" type="primary">murI</name>
    <name evidence="8" type="ORF">GFC01_02320</name>
</gene>
<dbReference type="InterPro" id="IPR001920">
    <property type="entry name" value="Asp/Glu_race"/>
</dbReference>
<dbReference type="GO" id="GO:0008881">
    <property type="term" value="F:glutamate racemase activity"/>
    <property type="evidence" value="ECO:0007669"/>
    <property type="project" value="UniProtKB-UniRule"/>
</dbReference>
<keyword evidence="3 7" id="KW-0133">Cell shape</keyword>
<comment type="function">
    <text evidence="7">Provides the (R)-glutamate required for cell wall biosynthesis.</text>
</comment>
<dbReference type="EMBL" id="WHYR01000004">
    <property type="protein sequence ID" value="MQL51119.1"/>
    <property type="molecule type" value="Genomic_DNA"/>
</dbReference>
<evidence type="ECO:0000256" key="1">
    <source>
        <dbReference type="ARBA" id="ARBA00001602"/>
    </source>
</evidence>
<feature type="active site" description="Proton donor/acceptor" evidence="7">
    <location>
        <position position="185"/>
    </location>
</feature>
<comment type="similarity">
    <text evidence="7">Belongs to the aspartate/glutamate racemases family.</text>
</comment>
<evidence type="ECO:0000256" key="7">
    <source>
        <dbReference type="HAMAP-Rule" id="MF_00258"/>
    </source>
</evidence>
<keyword evidence="9" id="KW-1185">Reference proteome</keyword>
<sequence length="269" mass="28508">MSDARPVGLFDSGVGGLTVSRQVFRLLPGESTIYFGDNAHVPYGPRTAEELVGFARDILAFLVSRGVKYVIFACNTNSSVSLSVVRNLFAVPMIGLIEPGAREAVRVSTGGRIGVIATEATIKSGAYQRALKSMDAGLAVFGQAAPRLVPLVEAGMAGTAESLAAVAEYGRPLKEAGIDTLILGCTHYLFLEKEFRQVLGPEVKLVDPAVATVKAAREEMARRGLLNDAGGPACHRYYVSGDPRVLQEAARCFLGCAIPPVEQVNLDGK</sequence>
<dbReference type="UniPathway" id="UPA00219"/>
<dbReference type="PANTHER" id="PTHR21198:SF2">
    <property type="entry name" value="GLUTAMATE RACEMASE"/>
    <property type="match status" value="1"/>
</dbReference>
<feature type="active site" description="Proton donor/acceptor" evidence="7">
    <location>
        <position position="74"/>
    </location>
</feature>
<dbReference type="GO" id="GO:0008360">
    <property type="term" value="P:regulation of cell shape"/>
    <property type="evidence" value="ECO:0007669"/>
    <property type="project" value="UniProtKB-KW"/>
</dbReference>
<feature type="binding site" evidence="7">
    <location>
        <begin position="11"/>
        <end position="12"/>
    </location>
    <ligand>
        <name>substrate</name>
    </ligand>
</feature>
<dbReference type="GO" id="GO:0009252">
    <property type="term" value="P:peptidoglycan biosynthetic process"/>
    <property type="evidence" value="ECO:0007669"/>
    <property type="project" value="UniProtKB-UniRule"/>
</dbReference>
<dbReference type="RefSeq" id="WP_152945041.1">
    <property type="nucleotide sequence ID" value="NZ_WHYR01000004.1"/>
</dbReference>
<feature type="binding site" evidence="7">
    <location>
        <begin position="186"/>
        <end position="187"/>
    </location>
    <ligand>
        <name>substrate</name>
    </ligand>
</feature>
<evidence type="ECO:0000256" key="3">
    <source>
        <dbReference type="ARBA" id="ARBA00022960"/>
    </source>
</evidence>
<organism evidence="8 9">
    <name type="scientific">Desulfofundulus thermobenzoicus</name>
    <dbReference type="NCBI Taxonomy" id="29376"/>
    <lineage>
        <taxon>Bacteria</taxon>
        <taxon>Bacillati</taxon>
        <taxon>Bacillota</taxon>
        <taxon>Clostridia</taxon>
        <taxon>Eubacteriales</taxon>
        <taxon>Peptococcaceae</taxon>
        <taxon>Desulfofundulus</taxon>
    </lineage>
</organism>
<keyword evidence="5 7" id="KW-0413">Isomerase</keyword>
<name>A0A6N7INE5_9FIRM</name>
<dbReference type="InterPro" id="IPR004391">
    <property type="entry name" value="Glu_race"/>
</dbReference>
<feature type="binding site" evidence="7">
    <location>
        <begin position="75"/>
        <end position="76"/>
    </location>
    <ligand>
        <name>substrate</name>
    </ligand>
</feature>
<evidence type="ECO:0000313" key="9">
    <source>
        <dbReference type="Proteomes" id="UP000441717"/>
    </source>
</evidence>
<keyword evidence="6 7" id="KW-0961">Cell wall biogenesis/degradation</keyword>
<dbReference type="NCBIfam" id="TIGR00067">
    <property type="entry name" value="glut_race"/>
    <property type="match status" value="1"/>
</dbReference>
<reference evidence="8 9" key="1">
    <citation type="submission" date="2019-10" db="EMBL/GenBank/DDBJ databases">
        <title>Comparative genomics of sulfur disproportionating microorganisms.</title>
        <authorList>
            <person name="Ward L.M."/>
            <person name="Bertran E."/>
            <person name="Johnston D."/>
        </authorList>
    </citation>
    <scope>NUCLEOTIDE SEQUENCE [LARGE SCALE GENOMIC DNA]</scope>
    <source>
        <strain evidence="8 9">DSM 14055</strain>
    </source>
</reference>
<dbReference type="PANTHER" id="PTHR21198">
    <property type="entry name" value="GLUTAMATE RACEMASE"/>
    <property type="match status" value="1"/>
</dbReference>
<dbReference type="GO" id="GO:0071555">
    <property type="term" value="P:cell wall organization"/>
    <property type="evidence" value="ECO:0007669"/>
    <property type="project" value="UniProtKB-KW"/>
</dbReference>
<evidence type="ECO:0000256" key="4">
    <source>
        <dbReference type="ARBA" id="ARBA00022984"/>
    </source>
</evidence>
<dbReference type="AlphaFoldDB" id="A0A6N7INE5"/>
<dbReference type="Gene3D" id="3.40.50.1860">
    <property type="match status" value="2"/>
</dbReference>
<comment type="caution">
    <text evidence="8">The sequence shown here is derived from an EMBL/GenBank/DDBJ whole genome shotgun (WGS) entry which is preliminary data.</text>
</comment>
<feature type="binding site" evidence="7">
    <location>
        <begin position="43"/>
        <end position="44"/>
    </location>
    <ligand>
        <name>substrate</name>
    </ligand>
</feature>
<dbReference type="SUPFAM" id="SSF53681">
    <property type="entry name" value="Aspartate/glutamate racemase"/>
    <property type="match status" value="2"/>
</dbReference>
<protein>
    <recommendedName>
        <fullName evidence="2 7">Glutamate racemase</fullName>
        <ecNumber evidence="2 7">5.1.1.3</ecNumber>
    </recommendedName>
</protein>
<dbReference type="HAMAP" id="MF_00258">
    <property type="entry name" value="Glu_racemase"/>
    <property type="match status" value="1"/>
</dbReference>
<dbReference type="Proteomes" id="UP000441717">
    <property type="component" value="Unassembled WGS sequence"/>
</dbReference>
<dbReference type="OrthoDB" id="9801055at2"/>
<proteinExistence type="inferred from homology"/>
<accession>A0A6N7INE5</accession>
<evidence type="ECO:0000256" key="5">
    <source>
        <dbReference type="ARBA" id="ARBA00023235"/>
    </source>
</evidence>
<dbReference type="EC" id="5.1.1.3" evidence="2 7"/>
<comment type="catalytic activity">
    <reaction evidence="1 7">
        <text>L-glutamate = D-glutamate</text>
        <dbReference type="Rhea" id="RHEA:12813"/>
        <dbReference type="ChEBI" id="CHEBI:29985"/>
        <dbReference type="ChEBI" id="CHEBI:29986"/>
        <dbReference type="EC" id="5.1.1.3"/>
    </reaction>
</comment>
<dbReference type="InterPro" id="IPR015942">
    <property type="entry name" value="Asp/Glu/hydantoin_racemase"/>
</dbReference>
<keyword evidence="4 7" id="KW-0573">Peptidoglycan synthesis</keyword>
<evidence type="ECO:0000313" key="8">
    <source>
        <dbReference type="EMBL" id="MQL51119.1"/>
    </source>
</evidence>
<comment type="pathway">
    <text evidence="7">Cell wall biogenesis; peptidoglycan biosynthesis.</text>
</comment>
<evidence type="ECO:0000256" key="2">
    <source>
        <dbReference type="ARBA" id="ARBA00013090"/>
    </source>
</evidence>
<dbReference type="FunFam" id="3.40.50.1860:FF:000001">
    <property type="entry name" value="Glutamate racemase"/>
    <property type="match status" value="1"/>
</dbReference>
<evidence type="ECO:0000256" key="6">
    <source>
        <dbReference type="ARBA" id="ARBA00023316"/>
    </source>
</evidence>
<dbReference type="Pfam" id="PF01177">
    <property type="entry name" value="Asp_Glu_race"/>
    <property type="match status" value="1"/>
</dbReference>